<sequence length="298" mass="32793">MSANALYAGRDWKLDHDKRVKVNNAELRYTVVGRGEPVLCIHCTSISDGLITPLLKYNPELLDKYQFISYYRAGYNGSTLEKDSLSIEEGAEHAKQLLDHLGIDKAHVMSYSFGGVIGFQFMLSYPERTHSAVLLEPYLPREGAEAEKANNDAVMTAIQLVQKGDKLTAACDFMAAVCGPSYLGSVDMTCPLDVWERVEECADVTFTVDFPALGGWGFRMSKADQLVPNKPQMPVLAVMGLDSEAAMPGFREAQHFLMNWLPQAERCGIVGATHGLQIMNPRAVGEGVSAFLAKHPMQ</sequence>
<dbReference type="PANTHER" id="PTHR43798">
    <property type="entry name" value="MONOACYLGLYCEROL LIPASE"/>
    <property type="match status" value="1"/>
</dbReference>
<evidence type="ECO:0000313" key="2">
    <source>
        <dbReference type="EMBL" id="MFB9207032.1"/>
    </source>
</evidence>
<dbReference type="InterPro" id="IPR000073">
    <property type="entry name" value="AB_hydrolase_1"/>
</dbReference>
<proteinExistence type="predicted"/>
<comment type="caution">
    <text evidence="2">The sequence shown here is derived from an EMBL/GenBank/DDBJ whole genome shotgun (WGS) entry which is preliminary data.</text>
</comment>
<accession>A0ABV5IR65</accession>
<dbReference type="InterPro" id="IPR029058">
    <property type="entry name" value="AB_hydrolase_fold"/>
</dbReference>
<keyword evidence="3" id="KW-1185">Reference proteome</keyword>
<name>A0ABV5IR65_9ACTN</name>
<dbReference type="Pfam" id="PF00561">
    <property type="entry name" value="Abhydrolase_1"/>
    <property type="match status" value="1"/>
</dbReference>
<dbReference type="SUPFAM" id="SSF53474">
    <property type="entry name" value="alpha/beta-Hydrolases"/>
    <property type="match status" value="1"/>
</dbReference>
<organism evidence="2 3">
    <name type="scientific">Nonomuraea spiralis</name>
    <dbReference type="NCBI Taxonomy" id="46182"/>
    <lineage>
        <taxon>Bacteria</taxon>
        <taxon>Bacillati</taxon>
        <taxon>Actinomycetota</taxon>
        <taxon>Actinomycetes</taxon>
        <taxon>Streptosporangiales</taxon>
        <taxon>Streptosporangiaceae</taxon>
        <taxon>Nonomuraea</taxon>
    </lineage>
</organism>
<gene>
    <name evidence="2" type="ORF">ACFFV7_37975</name>
</gene>
<reference evidence="2 3" key="1">
    <citation type="submission" date="2024-09" db="EMBL/GenBank/DDBJ databases">
        <authorList>
            <person name="Sun Q."/>
            <person name="Mori K."/>
        </authorList>
    </citation>
    <scope>NUCLEOTIDE SEQUENCE [LARGE SCALE GENOMIC DNA]</scope>
    <source>
        <strain evidence="2 3">CCM 3426</strain>
    </source>
</reference>
<keyword evidence="2" id="KW-0378">Hydrolase</keyword>
<dbReference type="Gene3D" id="3.40.50.1820">
    <property type="entry name" value="alpha/beta hydrolase"/>
    <property type="match status" value="1"/>
</dbReference>
<dbReference type="EMBL" id="JBHMEI010000044">
    <property type="protein sequence ID" value="MFB9207032.1"/>
    <property type="molecule type" value="Genomic_DNA"/>
</dbReference>
<protein>
    <submittedName>
        <fullName evidence="2">Alpha/beta fold hydrolase</fullName>
    </submittedName>
</protein>
<evidence type="ECO:0000259" key="1">
    <source>
        <dbReference type="Pfam" id="PF00561"/>
    </source>
</evidence>
<dbReference type="Proteomes" id="UP001589647">
    <property type="component" value="Unassembled WGS sequence"/>
</dbReference>
<dbReference type="GO" id="GO:0016787">
    <property type="term" value="F:hydrolase activity"/>
    <property type="evidence" value="ECO:0007669"/>
    <property type="project" value="UniProtKB-KW"/>
</dbReference>
<dbReference type="RefSeq" id="WP_221762375.1">
    <property type="nucleotide sequence ID" value="NZ_BMRC01000013.1"/>
</dbReference>
<evidence type="ECO:0000313" key="3">
    <source>
        <dbReference type="Proteomes" id="UP001589647"/>
    </source>
</evidence>
<dbReference type="InterPro" id="IPR050266">
    <property type="entry name" value="AB_hydrolase_sf"/>
</dbReference>
<feature type="domain" description="AB hydrolase-1" evidence="1">
    <location>
        <begin position="59"/>
        <end position="152"/>
    </location>
</feature>